<accession>A0A1I8A6W8</accession>
<dbReference type="AlphaFoldDB" id="A0A1I8A6W8"/>
<name>A0A1I8A6W8_9BILA</name>
<proteinExistence type="predicted"/>
<evidence type="ECO:0000313" key="2">
    <source>
        <dbReference type="WBParaSite" id="L893_g33196.t1"/>
    </source>
</evidence>
<keyword evidence="1" id="KW-1185">Reference proteome</keyword>
<organism evidence="1 2">
    <name type="scientific">Steinernema glaseri</name>
    <dbReference type="NCBI Taxonomy" id="37863"/>
    <lineage>
        <taxon>Eukaryota</taxon>
        <taxon>Metazoa</taxon>
        <taxon>Ecdysozoa</taxon>
        <taxon>Nematoda</taxon>
        <taxon>Chromadorea</taxon>
        <taxon>Rhabditida</taxon>
        <taxon>Tylenchina</taxon>
        <taxon>Panagrolaimomorpha</taxon>
        <taxon>Strongyloidoidea</taxon>
        <taxon>Steinernematidae</taxon>
        <taxon>Steinernema</taxon>
    </lineage>
</organism>
<reference evidence="2" key="1">
    <citation type="submission" date="2016-11" db="UniProtKB">
        <authorList>
            <consortium name="WormBaseParasite"/>
        </authorList>
    </citation>
    <scope>IDENTIFICATION</scope>
</reference>
<protein>
    <submittedName>
        <fullName evidence="2">Secreted protein</fullName>
    </submittedName>
</protein>
<sequence length="94" mass="10587">MLALMGSMLLRSQMQQWTADVLHATSSHFLISGHCRRYATVDGGRYTRTSTRLRVISLFLVTAIDVEDGNGDLSSNFLFIAEERSNTFKDLCKL</sequence>
<evidence type="ECO:0000313" key="1">
    <source>
        <dbReference type="Proteomes" id="UP000095287"/>
    </source>
</evidence>
<dbReference type="WBParaSite" id="L893_g33196.t1">
    <property type="protein sequence ID" value="L893_g33196.t1"/>
    <property type="gene ID" value="L893_g33196"/>
</dbReference>
<dbReference type="Proteomes" id="UP000095287">
    <property type="component" value="Unplaced"/>
</dbReference>